<dbReference type="RefSeq" id="WP_236959114.1">
    <property type="nucleotide sequence ID" value="NZ_JAETXX010000005.1"/>
</dbReference>
<feature type="domain" description="Protein FecR C-terminal" evidence="3">
    <location>
        <begin position="237"/>
        <end position="305"/>
    </location>
</feature>
<dbReference type="InterPro" id="IPR032508">
    <property type="entry name" value="FecR_C"/>
</dbReference>
<feature type="domain" description="FecR protein" evidence="2">
    <location>
        <begin position="102"/>
        <end position="193"/>
    </location>
</feature>
<dbReference type="InterPro" id="IPR006860">
    <property type="entry name" value="FecR"/>
</dbReference>
<keyword evidence="1" id="KW-0812">Transmembrane</keyword>
<dbReference type="Proteomes" id="UP000829517">
    <property type="component" value="Unassembled WGS sequence"/>
</dbReference>
<dbReference type="Pfam" id="PF04773">
    <property type="entry name" value="FecR"/>
    <property type="match status" value="1"/>
</dbReference>
<evidence type="ECO:0000256" key="1">
    <source>
        <dbReference type="SAM" id="Phobius"/>
    </source>
</evidence>
<dbReference type="PANTHER" id="PTHR30273">
    <property type="entry name" value="PERIPLASMIC SIGNAL SENSOR AND SIGMA FACTOR ACTIVATOR FECR-RELATED"/>
    <property type="match status" value="1"/>
</dbReference>
<keyword evidence="1" id="KW-0472">Membrane</keyword>
<proteinExistence type="predicted"/>
<dbReference type="Pfam" id="PF16344">
    <property type="entry name" value="FecR_C"/>
    <property type="match status" value="1"/>
</dbReference>
<dbReference type="Gene3D" id="2.60.120.1440">
    <property type="match status" value="1"/>
</dbReference>
<keyword evidence="1" id="KW-1133">Transmembrane helix</keyword>
<evidence type="ECO:0000313" key="5">
    <source>
        <dbReference type="Proteomes" id="UP000829517"/>
    </source>
</evidence>
<dbReference type="PIRSF" id="PIRSF018266">
    <property type="entry name" value="FecR"/>
    <property type="match status" value="1"/>
</dbReference>
<accession>A0ABS9J3Z2</accession>
<dbReference type="EMBL" id="JAETXX010000005">
    <property type="protein sequence ID" value="MCF8715148.1"/>
    <property type="molecule type" value="Genomic_DNA"/>
</dbReference>
<dbReference type="InterPro" id="IPR012373">
    <property type="entry name" value="Ferrdict_sens_TM"/>
</dbReference>
<feature type="transmembrane region" description="Helical" evidence="1">
    <location>
        <begin position="70"/>
        <end position="91"/>
    </location>
</feature>
<evidence type="ECO:0000259" key="3">
    <source>
        <dbReference type="Pfam" id="PF16344"/>
    </source>
</evidence>
<organism evidence="4 5">
    <name type="scientific">Joostella atrarenae</name>
    <dbReference type="NCBI Taxonomy" id="679257"/>
    <lineage>
        <taxon>Bacteria</taxon>
        <taxon>Pseudomonadati</taxon>
        <taxon>Bacteroidota</taxon>
        <taxon>Flavobacteriia</taxon>
        <taxon>Flavobacteriales</taxon>
        <taxon>Flavobacteriaceae</taxon>
        <taxon>Joostella</taxon>
    </lineage>
</organism>
<keyword evidence="5" id="KW-1185">Reference proteome</keyword>
<sequence>MKESTFKYLLEKYEKGKTTSEENALLEKFDAHFIETNEATIFQSQLHKNRVQSEIYRFVKRSTAKTPINWYKIAASIIVLIGVGLSTWFAFNPKETISYILIATNENEIKNIVLQDSSVVTLNENSQLRLPNKFPSNSRHVILNGEAYFKISKDKKRPFTVTANNIITKVLGTQFNIKMDGNIISVALVEGSVDVKGLQTSKVLKPNEKINFNLKNKKIDTELFNPKEELLWMTKTMTFNNTSLLEIVKLLEKKFEVSIDLENSILNDVKVSGTFANQSLTSILMAVTKATNLTFKHIAKNQILIYNPQKKTEK</sequence>
<dbReference type="PANTHER" id="PTHR30273:SF2">
    <property type="entry name" value="PROTEIN FECR"/>
    <property type="match status" value="1"/>
</dbReference>
<evidence type="ECO:0000259" key="2">
    <source>
        <dbReference type="Pfam" id="PF04773"/>
    </source>
</evidence>
<reference evidence="4 5" key="1">
    <citation type="submission" date="2021-01" db="EMBL/GenBank/DDBJ databases">
        <title>Genome sequencing of Joostella atrarenae M1-2 (= KCTC 23194).</title>
        <authorList>
            <person name="Zakaria M.R."/>
            <person name="Lam M.Q."/>
            <person name="Chong C.S."/>
        </authorList>
    </citation>
    <scope>NUCLEOTIDE SEQUENCE [LARGE SCALE GENOMIC DNA]</scope>
    <source>
        <strain evidence="4 5">M1-2</strain>
    </source>
</reference>
<dbReference type="Gene3D" id="3.55.50.30">
    <property type="match status" value="1"/>
</dbReference>
<protein>
    <submittedName>
        <fullName evidence="4">FecR family protein</fullName>
    </submittedName>
</protein>
<gene>
    <name evidence="4" type="ORF">JM658_09955</name>
</gene>
<evidence type="ECO:0000313" key="4">
    <source>
        <dbReference type="EMBL" id="MCF8715148.1"/>
    </source>
</evidence>
<name>A0ABS9J3Z2_9FLAO</name>
<comment type="caution">
    <text evidence="4">The sequence shown here is derived from an EMBL/GenBank/DDBJ whole genome shotgun (WGS) entry which is preliminary data.</text>
</comment>